<protein>
    <recommendedName>
        <fullName evidence="3">aconitate hydratase</fullName>
        <ecNumber evidence="3">4.2.1.3</ecNumber>
    </recommendedName>
</protein>
<dbReference type="SUPFAM" id="SSF52016">
    <property type="entry name" value="LeuD/IlvD-like"/>
    <property type="match status" value="1"/>
</dbReference>
<proteinExistence type="inferred from homology"/>
<comment type="catalytic activity">
    <reaction evidence="7">
        <text>citrate = D-threo-isocitrate</text>
        <dbReference type="Rhea" id="RHEA:10336"/>
        <dbReference type="ChEBI" id="CHEBI:15562"/>
        <dbReference type="ChEBI" id="CHEBI:16947"/>
        <dbReference type="EC" id="4.2.1.3"/>
    </reaction>
</comment>
<keyword evidence="11" id="KW-1185">Reference proteome</keyword>
<dbReference type="EC" id="4.2.1.3" evidence="3"/>
<dbReference type="Gene3D" id="3.30.499.10">
    <property type="entry name" value="Aconitase, domain 3"/>
    <property type="match status" value="2"/>
</dbReference>
<dbReference type="InterPro" id="IPR015928">
    <property type="entry name" value="Aconitase/3IPM_dehydase_swvl"/>
</dbReference>
<dbReference type="InterPro" id="IPR036008">
    <property type="entry name" value="Aconitase_4Fe-4S_dom"/>
</dbReference>
<dbReference type="Proteomes" id="UP000002608">
    <property type="component" value="Chromosome"/>
</dbReference>
<dbReference type="InterPro" id="IPR006249">
    <property type="entry name" value="Aconitase/IRP2"/>
</dbReference>
<dbReference type="GO" id="GO:0019679">
    <property type="term" value="P:propionate metabolic process, methylcitrate cycle"/>
    <property type="evidence" value="ECO:0007669"/>
    <property type="project" value="InterPro"/>
</dbReference>
<dbReference type="PRINTS" id="PR00415">
    <property type="entry name" value="ACONITASE"/>
</dbReference>
<dbReference type="NCBIfam" id="NF009520">
    <property type="entry name" value="PRK12881.1"/>
    <property type="match status" value="1"/>
</dbReference>
<evidence type="ECO:0000256" key="3">
    <source>
        <dbReference type="ARBA" id="ARBA00012926"/>
    </source>
</evidence>
<evidence type="ECO:0000259" key="9">
    <source>
        <dbReference type="Pfam" id="PF00694"/>
    </source>
</evidence>
<dbReference type="HOGENOM" id="CLU_013476_2_1_6"/>
<keyword evidence="4" id="KW-0479">Metal-binding</keyword>
<dbReference type="InterPro" id="IPR012708">
    <property type="entry name" value="2Me_IsoCit_deHydtase_FeS-dep"/>
</dbReference>
<dbReference type="OrthoDB" id="9764318at2"/>
<dbReference type="Gene3D" id="3.20.19.10">
    <property type="entry name" value="Aconitase, domain 4"/>
    <property type="match status" value="1"/>
</dbReference>
<dbReference type="RefSeq" id="WP_012155556.1">
    <property type="nucleotide sequence ID" value="NC_009901.1"/>
</dbReference>
<keyword evidence="5" id="KW-0408">Iron</keyword>
<dbReference type="GO" id="GO:0003994">
    <property type="term" value="F:aconitate hydratase activity"/>
    <property type="evidence" value="ECO:0007669"/>
    <property type="project" value="UniProtKB-EC"/>
</dbReference>
<evidence type="ECO:0000256" key="4">
    <source>
        <dbReference type="ARBA" id="ARBA00022723"/>
    </source>
</evidence>
<reference evidence="10 11" key="1">
    <citation type="submission" date="2007-10" db="EMBL/GenBank/DDBJ databases">
        <title>Complete sequence of Shewanella pealeana ATCC 700345.</title>
        <authorList>
            <consortium name="US DOE Joint Genome Institute"/>
            <person name="Copeland A."/>
            <person name="Lucas S."/>
            <person name="Lapidus A."/>
            <person name="Barry K."/>
            <person name="Glavina del Rio T."/>
            <person name="Dalin E."/>
            <person name="Tice H."/>
            <person name="Pitluck S."/>
            <person name="Chertkov O."/>
            <person name="Brettin T."/>
            <person name="Bruce D."/>
            <person name="Detter J.C."/>
            <person name="Han C."/>
            <person name="Schmutz J."/>
            <person name="Larimer F."/>
            <person name="Land M."/>
            <person name="Hauser L."/>
            <person name="Kyrpides N."/>
            <person name="Kim E."/>
            <person name="Zhao J.-S.Z."/>
            <person name="Manno D."/>
            <person name="Hawari J."/>
            <person name="Richardson P."/>
        </authorList>
    </citation>
    <scope>NUCLEOTIDE SEQUENCE [LARGE SCALE GENOMIC DNA]</scope>
    <source>
        <strain evidence="11">ATCC 700345 / ANG-SQ1</strain>
    </source>
</reference>
<evidence type="ECO:0000256" key="5">
    <source>
        <dbReference type="ARBA" id="ARBA00023004"/>
    </source>
</evidence>
<feature type="domain" description="Aconitase/3-isopropylmalate dehydratase large subunit alpha/beta/alpha" evidence="8">
    <location>
        <begin position="72"/>
        <end position="540"/>
    </location>
</feature>
<evidence type="ECO:0000313" key="11">
    <source>
        <dbReference type="Proteomes" id="UP000002608"/>
    </source>
</evidence>
<sequence length="879" mass="96444">MTQLNTQYRKALAGTELDYFDTEAAVNAISPGAYAKLPYSSRVYAENLVRRCSPESLNDCLSQIIYRKRDLDFPWYPARVVCHDILGQTALVDLAGLRDAIADKGGDPSKVNPVVPTQLIVDHSLAVEHAGFEKDAFEKNRAIEDRRNDDRFHFINWTKTAFENIDVIQPGNGIMHQINLEKMSPVIQARDGVAFPDTLVGTDSHTPHVDALGVIAIGVGGLEAESVMLGRPSYMRLPDIVGVELVGLRQPGITATDIVLAVTEFLRNEKVVSTYLEFFGEGAANLTLGDRATISNMTPEFGATAAMFYIDDKTIDYLKLTGRDDSQVKLVETYAKQAGLWADSLKDAEYERVLRFDLSSVGRNIAGPSNPHRRVATAELTAKGISAPFANKAEEEAGLMPDGACIIAAITSCTNTSNPRNVIAAGLLARNANAKGLTRKPWVKTSLAPGSKAVQLYLEDAKLLPELEALGFGIVGFACTTCNGMSGALDPIIQQEVIDRDLYATAVLSGNRNFDGRIHPYAKQAFLASPPLVVAYAIAGTIRFDIEKDVLGQDSNGNDILLKDLWPTDEEIDAVIAQSVKPEQFRKVYEPMFDLKVDYGDDNQQKVNPQYDWRPQSTYIRRPPYWEGALAGERTMKGMRPLAVLGDNITTDHLSPSNAIMLDSAAGAYLDKMGLPEVDFNSYATHRGDHLTAQRATFANPKLFNEMVTKIGKNGEVEVKQGSYARIEPEGVESRMWEAIETYMERKQPLLIIAGADYGQGSSRDWAAKGVRLAGVEVIVAEGFERIHRTNLVGMGVLPLEFTNGDNRHTYQIDGTETYDVLGERTPGALLTVIMTRSNGEVVEIPVKCRLDTAEEVSIYEAGGILQRFAQDFLESSTS</sequence>
<dbReference type="STRING" id="398579.Spea_2320"/>
<dbReference type="Pfam" id="PF00694">
    <property type="entry name" value="Aconitase_C"/>
    <property type="match status" value="1"/>
</dbReference>
<dbReference type="EMBL" id="CP000851">
    <property type="protein sequence ID" value="ABV87640.1"/>
    <property type="molecule type" value="Genomic_DNA"/>
</dbReference>
<name>A8H503_SHEPA</name>
<evidence type="ECO:0000259" key="8">
    <source>
        <dbReference type="Pfam" id="PF00330"/>
    </source>
</evidence>
<dbReference type="InterPro" id="IPR001030">
    <property type="entry name" value="Acoase/IPM_deHydtase_lsu_aba"/>
</dbReference>
<dbReference type="GO" id="GO:0046872">
    <property type="term" value="F:metal ion binding"/>
    <property type="evidence" value="ECO:0007669"/>
    <property type="project" value="UniProtKB-KW"/>
</dbReference>
<feature type="domain" description="Aconitase A/isopropylmalate dehydratase small subunit swivel" evidence="9">
    <location>
        <begin position="668"/>
        <end position="804"/>
    </location>
</feature>
<dbReference type="PANTHER" id="PTHR11670">
    <property type="entry name" value="ACONITASE/IRON-RESPONSIVE ELEMENT FAMILY MEMBER"/>
    <property type="match status" value="1"/>
</dbReference>
<evidence type="ECO:0000256" key="2">
    <source>
        <dbReference type="ARBA" id="ARBA00007185"/>
    </source>
</evidence>
<dbReference type="NCBIfam" id="NF006757">
    <property type="entry name" value="PRK09277.1"/>
    <property type="match status" value="1"/>
</dbReference>
<dbReference type="InterPro" id="IPR015931">
    <property type="entry name" value="Acnase/IPM_dHydase_lsu_aba_1/3"/>
</dbReference>
<dbReference type="SUPFAM" id="SSF53732">
    <property type="entry name" value="Aconitase iron-sulfur domain"/>
    <property type="match status" value="1"/>
</dbReference>
<evidence type="ECO:0000313" key="10">
    <source>
        <dbReference type="EMBL" id="ABV87640.1"/>
    </source>
</evidence>
<comment type="cofactor">
    <cofactor evidence="1">
        <name>[4Fe-4S] cluster</name>
        <dbReference type="ChEBI" id="CHEBI:49883"/>
    </cofactor>
</comment>
<accession>A8H503</accession>
<dbReference type="eggNOG" id="COG1048">
    <property type="taxonomic scope" value="Bacteria"/>
</dbReference>
<dbReference type="KEGG" id="spl:Spea_2320"/>
<comment type="similarity">
    <text evidence="2">Belongs to the aconitase/IPM isomerase family.</text>
</comment>
<evidence type="ECO:0000256" key="6">
    <source>
        <dbReference type="ARBA" id="ARBA00023014"/>
    </source>
</evidence>
<evidence type="ECO:0000256" key="7">
    <source>
        <dbReference type="ARBA" id="ARBA00023501"/>
    </source>
</evidence>
<dbReference type="AlphaFoldDB" id="A8H503"/>
<keyword evidence="6" id="KW-0411">Iron-sulfur</keyword>
<gene>
    <name evidence="10" type="ordered locus">Spea_2320</name>
</gene>
<dbReference type="NCBIfam" id="TIGR02333">
    <property type="entry name" value="2met_isocit_dHY"/>
    <property type="match status" value="1"/>
</dbReference>
<dbReference type="InterPro" id="IPR000573">
    <property type="entry name" value="AconitaseA/IPMdHydase_ssu_swvl"/>
</dbReference>
<dbReference type="FunFam" id="3.20.19.10:FF:000006">
    <property type="entry name" value="Aconitate hydratase 1"/>
    <property type="match status" value="1"/>
</dbReference>
<organism evidence="10 11">
    <name type="scientific">Shewanella pealeana (strain ATCC 700345 / ANG-SQ1)</name>
    <dbReference type="NCBI Taxonomy" id="398579"/>
    <lineage>
        <taxon>Bacteria</taxon>
        <taxon>Pseudomonadati</taxon>
        <taxon>Pseudomonadota</taxon>
        <taxon>Gammaproteobacteria</taxon>
        <taxon>Alteromonadales</taxon>
        <taxon>Shewanellaceae</taxon>
        <taxon>Shewanella</taxon>
    </lineage>
</organism>
<dbReference type="Pfam" id="PF00330">
    <property type="entry name" value="Aconitase"/>
    <property type="match status" value="1"/>
</dbReference>
<dbReference type="GO" id="GO:0051536">
    <property type="term" value="F:iron-sulfur cluster binding"/>
    <property type="evidence" value="ECO:0007669"/>
    <property type="project" value="UniProtKB-KW"/>
</dbReference>
<dbReference type="Gene3D" id="6.10.190.10">
    <property type="match status" value="1"/>
</dbReference>
<evidence type="ECO:0000256" key="1">
    <source>
        <dbReference type="ARBA" id="ARBA00001966"/>
    </source>
</evidence>